<keyword evidence="4" id="KW-1185">Reference proteome</keyword>
<dbReference type="EMBL" id="JBBPEH010000009">
    <property type="protein sequence ID" value="KAK7533853.1"/>
    <property type="molecule type" value="Genomic_DNA"/>
</dbReference>
<proteinExistence type="predicted"/>
<name>A0ABR1LGX7_9PEZI</name>
<dbReference type="InterPro" id="IPR035992">
    <property type="entry name" value="Ricin_B-like_lectins"/>
</dbReference>
<evidence type="ECO:0000313" key="3">
    <source>
        <dbReference type="EMBL" id="KAK7533853.1"/>
    </source>
</evidence>
<feature type="region of interest" description="Disordered" evidence="1">
    <location>
        <begin position="273"/>
        <end position="296"/>
    </location>
</feature>
<evidence type="ECO:0000313" key="4">
    <source>
        <dbReference type="Proteomes" id="UP001360953"/>
    </source>
</evidence>
<feature type="region of interest" description="Disordered" evidence="1">
    <location>
        <begin position="309"/>
        <end position="370"/>
    </location>
</feature>
<feature type="region of interest" description="Disordered" evidence="1">
    <location>
        <begin position="427"/>
        <end position="484"/>
    </location>
</feature>
<organism evidence="3 4">
    <name type="scientific">Phyllosticta citribraziliensis</name>
    <dbReference type="NCBI Taxonomy" id="989973"/>
    <lineage>
        <taxon>Eukaryota</taxon>
        <taxon>Fungi</taxon>
        <taxon>Dikarya</taxon>
        <taxon>Ascomycota</taxon>
        <taxon>Pezizomycotina</taxon>
        <taxon>Dothideomycetes</taxon>
        <taxon>Dothideomycetes incertae sedis</taxon>
        <taxon>Botryosphaeriales</taxon>
        <taxon>Phyllostictaceae</taxon>
        <taxon>Phyllosticta</taxon>
    </lineage>
</organism>
<feature type="transmembrane region" description="Helical" evidence="2">
    <location>
        <begin position="176"/>
        <end position="201"/>
    </location>
</feature>
<evidence type="ECO:0000256" key="1">
    <source>
        <dbReference type="SAM" id="MobiDB-lite"/>
    </source>
</evidence>
<accession>A0ABR1LGX7</accession>
<feature type="compositionally biased region" description="Basic and acidic residues" evidence="1">
    <location>
        <begin position="432"/>
        <end position="460"/>
    </location>
</feature>
<gene>
    <name evidence="3" type="ORF">J3D65DRAFT_459397</name>
</gene>
<evidence type="ECO:0000256" key="2">
    <source>
        <dbReference type="SAM" id="Phobius"/>
    </source>
</evidence>
<sequence length="502" mass="55165">MLRNVTNVAQISTNATYKIVNSWDLAPLSINPSKPDLQLHTVKRDPGLDFQFRTSEEPDYFNICAGYQNQTWCLDVLPHDKETPHLSPFGYHSGQYWKITLSNGLIKLSNQFTGLDFFLDVLSGSDENFMSTGNDYVGQYWMLDHVADNVTLPLDAPDTPSGDSQNDHSHEDISHAAIIGITVSATTAAVLLIVGLVLCCMRYRRRKLRRRPYRQSRPAPKISTGMVQKNLQTTDSDVNLTRLSPLPSAFSSTISTSAPTPSAHTPNLRLAHELESPQSGTRPRSSIYELPSEDMGYRGDSIEEIDLADTIRAPPPPPPPPMEPEDKSATIVVYPPPPRSQPSSQASARGHARWEEIVPDGNGEITLDGTTLRPELYRSLFREEDGAMRRRPDVPGMGNLRGIAYGFGGGGGMAGSVAPGFEGSAASMMAHRTSERSRTTDTADGGERLTRGSPHSRQDSRSQQPPKYDGPLGAFEADGKPIVEMPATELERRILEWGRRSG</sequence>
<protein>
    <submittedName>
        <fullName evidence="3">Uncharacterized protein</fullName>
    </submittedName>
</protein>
<comment type="caution">
    <text evidence="3">The sequence shown here is derived from an EMBL/GenBank/DDBJ whole genome shotgun (WGS) entry which is preliminary data.</text>
</comment>
<keyword evidence="2" id="KW-0812">Transmembrane</keyword>
<keyword evidence="2" id="KW-0472">Membrane</keyword>
<dbReference type="GeneID" id="92029325"/>
<keyword evidence="2" id="KW-1133">Transmembrane helix</keyword>
<dbReference type="SUPFAM" id="SSF50370">
    <property type="entry name" value="Ricin B-like lectins"/>
    <property type="match status" value="1"/>
</dbReference>
<dbReference type="Proteomes" id="UP001360953">
    <property type="component" value="Unassembled WGS sequence"/>
</dbReference>
<dbReference type="RefSeq" id="XP_066652892.1">
    <property type="nucleotide sequence ID" value="XM_066796419.1"/>
</dbReference>
<reference evidence="3 4" key="1">
    <citation type="submission" date="2024-04" db="EMBL/GenBank/DDBJ databases">
        <title>Phyllosticta paracitricarpa is synonymous to the EU quarantine fungus P. citricarpa based on phylogenomic analyses.</title>
        <authorList>
            <consortium name="Lawrence Berkeley National Laboratory"/>
            <person name="Van ingen-buijs V.A."/>
            <person name="Van westerhoven A.C."/>
            <person name="Haridas S."/>
            <person name="Skiadas P."/>
            <person name="Martin F."/>
            <person name="Groenewald J.Z."/>
            <person name="Crous P.W."/>
            <person name="Seidl M.F."/>
        </authorList>
    </citation>
    <scope>NUCLEOTIDE SEQUENCE [LARGE SCALE GENOMIC DNA]</scope>
    <source>
        <strain evidence="3 4">CPC 17464</strain>
    </source>
</reference>
<feature type="compositionally biased region" description="Pro residues" evidence="1">
    <location>
        <begin position="313"/>
        <end position="322"/>
    </location>
</feature>